<comment type="caution">
    <text evidence="11">The sequence shown here is derived from an EMBL/GenBank/DDBJ whole genome shotgun (WGS) entry which is preliminary data.</text>
</comment>
<accession>A0A645E6Q6</accession>
<keyword evidence="1" id="KW-0479">Metal-binding</keyword>
<evidence type="ECO:0000256" key="4">
    <source>
        <dbReference type="ARBA" id="ARBA00022801"/>
    </source>
</evidence>
<dbReference type="PANTHER" id="PTHR22993:SF9">
    <property type="entry name" value="FORMAMIDOPYRIMIDINE-DNA GLYCOSYLASE"/>
    <property type="match status" value="1"/>
</dbReference>
<dbReference type="Pfam" id="PF06827">
    <property type="entry name" value="zf-FPG_IleRS"/>
    <property type="match status" value="1"/>
</dbReference>
<evidence type="ECO:0000256" key="5">
    <source>
        <dbReference type="ARBA" id="ARBA00022833"/>
    </source>
</evidence>
<dbReference type="Gene3D" id="1.10.8.50">
    <property type="match status" value="1"/>
</dbReference>
<keyword evidence="5" id="KW-0862">Zinc</keyword>
<keyword evidence="8" id="KW-0456">Lyase</keyword>
<evidence type="ECO:0000256" key="6">
    <source>
        <dbReference type="ARBA" id="ARBA00023125"/>
    </source>
</evidence>
<dbReference type="PROSITE" id="PS51066">
    <property type="entry name" value="ZF_FPG_2"/>
    <property type="match status" value="1"/>
</dbReference>
<dbReference type="GO" id="GO:0140078">
    <property type="term" value="F:class I DNA-(apurinic or apyrimidinic site) endonuclease activity"/>
    <property type="evidence" value="ECO:0007669"/>
    <property type="project" value="UniProtKB-EC"/>
</dbReference>
<evidence type="ECO:0000256" key="1">
    <source>
        <dbReference type="ARBA" id="ARBA00022723"/>
    </source>
</evidence>
<proteinExistence type="predicted"/>
<comment type="catalytic activity">
    <reaction evidence="9">
        <text>2'-deoxyribonucleotide-(2'-deoxyribose 5'-phosphate)-2'-deoxyribonucleotide-DNA = a 3'-end 2'-deoxyribonucleotide-(2,3-dehydro-2,3-deoxyribose 5'-phosphate)-DNA + a 5'-end 5'-phospho-2'-deoxyribonucleoside-DNA + H(+)</text>
        <dbReference type="Rhea" id="RHEA:66592"/>
        <dbReference type="Rhea" id="RHEA-COMP:13180"/>
        <dbReference type="Rhea" id="RHEA-COMP:16897"/>
        <dbReference type="Rhea" id="RHEA-COMP:17067"/>
        <dbReference type="ChEBI" id="CHEBI:15378"/>
        <dbReference type="ChEBI" id="CHEBI:136412"/>
        <dbReference type="ChEBI" id="CHEBI:157695"/>
        <dbReference type="ChEBI" id="CHEBI:167181"/>
        <dbReference type="EC" id="4.2.99.18"/>
    </reaction>
</comment>
<dbReference type="GO" id="GO:0003684">
    <property type="term" value="F:damaged DNA binding"/>
    <property type="evidence" value="ECO:0007669"/>
    <property type="project" value="InterPro"/>
</dbReference>
<dbReference type="AlphaFoldDB" id="A0A645E6Q6"/>
<dbReference type="SUPFAM" id="SSF57716">
    <property type="entry name" value="Glucocorticoid receptor-like (DNA-binding domain)"/>
    <property type="match status" value="1"/>
</dbReference>
<dbReference type="FunFam" id="1.10.8.50:FF:000003">
    <property type="entry name" value="Formamidopyrimidine-DNA glycosylase"/>
    <property type="match status" value="1"/>
</dbReference>
<evidence type="ECO:0000256" key="7">
    <source>
        <dbReference type="ARBA" id="ARBA00023204"/>
    </source>
</evidence>
<keyword evidence="2" id="KW-0227">DNA damage</keyword>
<dbReference type="GO" id="GO:0006284">
    <property type="term" value="P:base-excision repair"/>
    <property type="evidence" value="ECO:0007669"/>
    <property type="project" value="InterPro"/>
</dbReference>
<keyword evidence="6" id="KW-0238">DNA-binding</keyword>
<dbReference type="InterPro" id="IPR015886">
    <property type="entry name" value="H2TH_FPG"/>
</dbReference>
<evidence type="ECO:0000256" key="3">
    <source>
        <dbReference type="ARBA" id="ARBA00022771"/>
    </source>
</evidence>
<keyword evidence="11" id="KW-0326">Glycosidase</keyword>
<dbReference type="Pfam" id="PF06831">
    <property type="entry name" value="H2TH"/>
    <property type="match status" value="1"/>
</dbReference>
<dbReference type="InterPro" id="IPR000214">
    <property type="entry name" value="Znf_DNA_glyclase/AP_lyase"/>
</dbReference>
<reference evidence="11" key="1">
    <citation type="submission" date="2019-08" db="EMBL/GenBank/DDBJ databases">
        <authorList>
            <person name="Kucharzyk K."/>
            <person name="Murdoch R.W."/>
            <person name="Higgins S."/>
            <person name="Loffler F."/>
        </authorList>
    </citation>
    <scope>NUCLEOTIDE SEQUENCE</scope>
</reference>
<dbReference type="PROSITE" id="PS01242">
    <property type="entry name" value="ZF_FPG_1"/>
    <property type="match status" value="1"/>
</dbReference>
<organism evidence="11">
    <name type="scientific">bioreactor metagenome</name>
    <dbReference type="NCBI Taxonomy" id="1076179"/>
    <lineage>
        <taxon>unclassified sequences</taxon>
        <taxon>metagenomes</taxon>
        <taxon>ecological metagenomes</taxon>
    </lineage>
</organism>
<sequence>MCELPAPGGFPAELDKLGIEPLTPEFDGDYLFRRSRKKTGCVKCFLMDNAVVCGIGNIYATETLFAAGISPLRPAGKLTRAECGRIVTETKRILQRAIELGGSSISDFRSVDGSEGKFALELAVYGRAGLPCPHCGATVGTARLGGRSSAYCPECQK</sequence>
<feature type="domain" description="FPG-type" evidence="10">
    <location>
        <begin position="123"/>
        <end position="157"/>
    </location>
</feature>
<protein>
    <submittedName>
        <fullName evidence="11">Formamidopyrimidine-DNA glycosylase</fullName>
        <ecNumber evidence="11">3.2.2.23</ecNumber>
    </submittedName>
</protein>
<gene>
    <name evidence="11" type="primary">mutM_25</name>
    <name evidence="11" type="ORF">SDC9_144169</name>
</gene>
<dbReference type="EC" id="3.2.2.23" evidence="11"/>
<evidence type="ECO:0000259" key="10">
    <source>
        <dbReference type="PROSITE" id="PS51066"/>
    </source>
</evidence>
<evidence type="ECO:0000256" key="8">
    <source>
        <dbReference type="ARBA" id="ARBA00023239"/>
    </source>
</evidence>
<dbReference type="SMART" id="SM01232">
    <property type="entry name" value="H2TH"/>
    <property type="match status" value="1"/>
</dbReference>
<evidence type="ECO:0000256" key="2">
    <source>
        <dbReference type="ARBA" id="ARBA00022763"/>
    </source>
</evidence>
<keyword evidence="4 11" id="KW-0378">Hydrolase</keyword>
<dbReference type="InterPro" id="IPR015887">
    <property type="entry name" value="DNA_glyclase_Znf_dom_DNA_BS"/>
</dbReference>
<dbReference type="InterPro" id="IPR010663">
    <property type="entry name" value="Znf_FPG/IleRS"/>
</dbReference>
<dbReference type="GO" id="GO:0008270">
    <property type="term" value="F:zinc ion binding"/>
    <property type="evidence" value="ECO:0007669"/>
    <property type="project" value="UniProtKB-KW"/>
</dbReference>
<dbReference type="InterPro" id="IPR010979">
    <property type="entry name" value="Ribosomal_uS13-like_H2TH"/>
</dbReference>
<dbReference type="PANTHER" id="PTHR22993">
    <property type="entry name" value="FORMAMIDOPYRIMIDINE-DNA GLYCOSYLASE"/>
    <property type="match status" value="1"/>
</dbReference>
<dbReference type="EMBL" id="VSSQ01043325">
    <property type="protein sequence ID" value="MPM96998.1"/>
    <property type="molecule type" value="Genomic_DNA"/>
</dbReference>
<dbReference type="GO" id="GO:0034039">
    <property type="term" value="F:8-oxo-7,8-dihydroguanine DNA N-glycosylase activity"/>
    <property type="evidence" value="ECO:0007669"/>
    <property type="project" value="TreeGrafter"/>
</dbReference>
<name>A0A645E6Q6_9ZZZZ</name>
<keyword evidence="7" id="KW-0234">DNA repair</keyword>
<dbReference type="SUPFAM" id="SSF46946">
    <property type="entry name" value="S13-like H2TH domain"/>
    <property type="match status" value="1"/>
</dbReference>
<evidence type="ECO:0000256" key="9">
    <source>
        <dbReference type="ARBA" id="ARBA00044632"/>
    </source>
</evidence>
<evidence type="ECO:0000313" key="11">
    <source>
        <dbReference type="EMBL" id="MPM96998.1"/>
    </source>
</evidence>
<keyword evidence="3" id="KW-0863">Zinc-finger</keyword>